<protein>
    <submittedName>
        <fullName evidence="1">Succinyl-diaminopimelate desuccinylase</fullName>
    </submittedName>
</protein>
<evidence type="ECO:0000313" key="1">
    <source>
        <dbReference type="EMBL" id="NSG85902.1"/>
    </source>
</evidence>
<comment type="caution">
    <text evidence="1">The sequence shown here is derived from an EMBL/GenBank/DDBJ whole genome shotgun (WGS) entry which is preliminary data.</text>
</comment>
<dbReference type="RefSeq" id="WP_118577594.1">
    <property type="nucleotide sequence ID" value="NZ_JAAITS010000028.1"/>
</dbReference>
<dbReference type="EMBL" id="JAAITS010000028">
    <property type="protein sequence ID" value="NSG85902.1"/>
    <property type="molecule type" value="Genomic_DNA"/>
</dbReference>
<reference evidence="1 2" key="1">
    <citation type="journal article" date="2020" name="Cell Host Microbe">
        <title>Functional and Genomic Variation between Human-Derived Isolates of Lachnospiraceae Reveals Inter- and Intra-Species Diversity.</title>
        <authorList>
            <person name="Sorbara M.T."/>
            <person name="Littmann E.R."/>
            <person name="Fontana E."/>
            <person name="Moody T.U."/>
            <person name="Kohout C.E."/>
            <person name="Gjonbalaj M."/>
            <person name="Eaton V."/>
            <person name="Seok R."/>
            <person name="Leiner I.M."/>
            <person name="Pamer E.G."/>
        </authorList>
    </citation>
    <scope>NUCLEOTIDE SEQUENCE [LARGE SCALE GENOMIC DNA]</scope>
    <source>
        <strain evidence="1 2">MSK.17.74</strain>
    </source>
</reference>
<gene>
    <name evidence="1" type="ORF">G5B17_10795</name>
</gene>
<sequence>MLCLRKNKYHIAAALLTAVLLCPCSENFNKTSNLLAWWGTIYPQFCFMEAPRTENGQKAEPRFHFWIVDTLNALM</sequence>
<dbReference type="Proteomes" id="UP001644719">
    <property type="component" value="Unassembled WGS sequence"/>
</dbReference>
<evidence type="ECO:0000313" key="2">
    <source>
        <dbReference type="Proteomes" id="UP001644719"/>
    </source>
</evidence>
<proteinExistence type="predicted"/>
<keyword evidence="2" id="KW-1185">Reference proteome</keyword>
<organism evidence="1 2">
    <name type="scientific">Blautia faecis</name>
    <dbReference type="NCBI Taxonomy" id="871665"/>
    <lineage>
        <taxon>Bacteria</taxon>
        <taxon>Bacillati</taxon>
        <taxon>Bacillota</taxon>
        <taxon>Clostridia</taxon>
        <taxon>Lachnospirales</taxon>
        <taxon>Lachnospiraceae</taxon>
        <taxon>Blautia</taxon>
    </lineage>
</organism>
<accession>A0ABX2H8V3</accession>
<name>A0ABX2H8V3_9FIRM</name>